<keyword evidence="3 5" id="KW-1133">Transmembrane helix</keyword>
<feature type="transmembrane region" description="Helical" evidence="5">
    <location>
        <begin position="21"/>
        <end position="43"/>
    </location>
</feature>
<evidence type="ECO:0000256" key="3">
    <source>
        <dbReference type="ARBA" id="ARBA00022989"/>
    </source>
</evidence>
<dbReference type="PANTHER" id="PTHR43229">
    <property type="entry name" value="NODULATION PROTEIN J"/>
    <property type="match status" value="1"/>
</dbReference>
<keyword evidence="5" id="KW-1003">Cell membrane</keyword>
<keyword evidence="2 5" id="KW-0812">Transmembrane</keyword>
<dbReference type="EMBL" id="JAGQHR010000010">
    <property type="protein sequence ID" value="MCA9726198.1"/>
    <property type="molecule type" value="Genomic_DNA"/>
</dbReference>
<protein>
    <recommendedName>
        <fullName evidence="5">Transport permease protein</fullName>
    </recommendedName>
</protein>
<evidence type="ECO:0000259" key="7">
    <source>
        <dbReference type="PROSITE" id="PS51012"/>
    </source>
</evidence>
<evidence type="ECO:0000256" key="6">
    <source>
        <dbReference type="SAM" id="MobiDB-lite"/>
    </source>
</evidence>
<keyword evidence="5" id="KW-0813">Transport</keyword>
<dbReference type="GO" id="GO:0140359">
    <property type="term" value="F:ABC-type transporter activity"/>
    <property type="evidence" value="ECO:0007669"/>
    <property type="project" value="InterPro"/>
</dbReference>
<feature type="transmembrane region" description="Helical" evidence="5">
    <location>
        <begin position="55"/>
        <end position="74"/>
    </location>
</feature>
<feature type="domain" description="ABC transmembrane type-2" evidence="7">
    <location>
        <begin position="15"/>
        <end position="243"/>
    </location>
</feature>
<dbReference type="PANTHER" id="PTHR43229:SF2">
    <property type="entry name" value="NODULATION PROTEIN J"/>
    <property type="match status" value="1"/>
</dbReference>
<reference evidence="8" key="1">
    <citation type="submission" date="2020-04" db="EMBL/GenBank/DDBJ databases">
        <authorList>
            <person name="Zhang T."/>
        </authorList>
    </citation>
    <scope>NUCLEOTIDE SEQUENCE</scope>
    <source>
        <strain evidence="8">HKST-UBA01</strain>
    </source>
</reference>
<dbReference type="AlphaFoldDB" id="A0A956LVN3"/>
<evidence type="ECO:0000256" key="4">
    <source>
        <dbReference type="ARBA" id="ARBA00023136"/>
    </source>
</evidence>
<gene>
    <name evidence="8" type="ORF">KC729_00840</name>
</gene>
<name>A0A956LVN3_UNCEI</name>
<evidence type="ECO:0000256" key="5">
    <source>
        <dbReference type="RuleBase" id="RU361157"/>
    </source>
</evidence>
<evidence type="ECO:0000313" key="9">
    <source>
        <dbReference type="Proteomes" id="UP000697710"/>
    </source>
</evidence>
<sequence>MIRFRGLRELVRAGILSVTRSRAALFWTIMFPLFLLGIFGAIFSRFSTMTEILPGLWTITIISASFFGNSMIMVQEREAGTFRRYLVTPVNSATVVAAYGIVGSVTLCLSLLLQGVAAWTVFGVDCRGPVWALPIVLLVGILAFAPLGLLVGSIARDLKTAPVLTNLLFFPLMFLSGAAIPFFMLPHFVQVGAKLLPSTYVVESLTGVMVRGESLGAQTAPLLILLATGAFGVWLNALLFRWESTQPLSRQRLGLALLGLLLLYGIAALVGPTLRMVSPPDKSTSALSVTTKAAASGSSSASDYGAARPTPSVAAATSRSESRSAA</sequence>
<comment type="similarity">
    <text evidence="5">Belongs to the ABC-2 integral membrane protein family.</text>
</comment>
<comment type="subcellular location">
    <subcellularLocation>
        <location evidence="5">Cell membrane</location>
        <topology evidence="5">Multi-pass membrane protein</topology>
    </subcellularLocation>
    <subcellularLocation>
        <location evidence="1">Membrane</location>
        <topology evidence="1">Multi-pass membrane protein</topology>
    </subcellularLocation>
</comment>
<feature type="transmembrane region" description="Helical" evidence="5">
    <location>
        <begin position="220"/>
        <end position="241"/>
    </location>
</feature>
<organism evidence="8 9">
    <name type="scientific">Eiseniibacteriota bacterium</name>
    <dbReference type="NCBI Taxonomy" id="2212470"/>
    <lineage>
        <taxon>Bacteria</taxon>
        <taxon>Candidatus Eiseniibacteriota</taxon>
    </lineage>
</organism>
<dbReference type="PRINTS" id="PR00164">
    <property type="entry name" value="ABC2TRNSPORT"/>
</dbReference>
<feature type="transmembrane region" description="Helical" evidence="5">
    <location>
        <begin position="253"/>
        <end position="274"/>
    </location>
</feature>
<feature type="transmembrane region" description="Helical" evidence="5">
    <location>
        <begin position="167"/>
        <end position="189"/>
    </location>
</feature>
<reference evidence="8" key="2">
    <citation type="journal article" date="2021" name="Microbiome">
        <title>Successional dynamics and alternative stable states in a saline activated sludge microbial community over 9 years.</title>
        <authorList>
            <person name="Wang Y."/>
            <person name="Ye J."/>
            <person name="Ju F."/>
            <person name="Liu L."/>
            <person name="Boyd J.A."/>
            <person name="Deng Y."/>
            <person name="Parks D.H."/>
            <person name="Jiang X."/>
            <person name="Yin X."/>
            <person name="Woodcroft B.J."/>
            <person name="Tyson G.W."/>
            <person name="Hugenholtz P."/>
            <person name="Polz M.F."/>
            <person name="Zhang T."/>
        </authorList>
    </citation>
    <scope>NUCLEOTIDE SEQUENCE</scope>
    <source>
        <strain evidence="8">HKST-UBA01</strain>
    </source>
</reference>
<dbReference type="GO" id="GO:0043190">
    <property type="term" value="C:ATP-binding cassette (ABC) transporter complex"/>
    <property type="evidence" value="ECO:0007669"/>
    <property type="project" value="InterPro"/>
</dbReference>
<feature type="transmembrane region" description="Helical" evidence="5">
    <location>
        <begin position="95"/>
        <end position="119"/>
    </location>
</feature>
<accession>A0A956LVN3</accession>
<dbReference type="InterPro" id="IPR051784">
    <property type="entry name" value="Nod_factor_ABC_transporter"/>
</dbReference>
<dbReference type="InterPro" id="IPR013525">
    <property type="entry name" value="ABC2_TM"/>
</dbReference>
<evidence type="ECO:0000313" key="8">
    <source>
        <dbReference type="EMBL" id="MCA9726198.1"/>
    </source>
</evidence>
<comment type="caution">
    <text evidence="8">The sequence shown here is derived from an EMBL/GenBank/DDBJ whole genome shotgun (WGS) entry which is preliminary data.</text>
</comment>
<feature type="region of interest" description="Disordered" evidence="6">
    <location>
        <begin position="295"/>
        <end position="326"/>
    </location>
</feature>
<dbReference type="PROSITE" id="PS51012">
    <property type="entry name" value="ABC_TM2"/>
    <property type="match status" value="1"/>
</dbReference>
<dbReference type="Proteomes" id="UP000697710">
    <property type="component" value="Unassembled WGS sequence"/>
</dbReference>
<evidence type="ECO:0000256" key="2">
    <source>
        <dbReference type="ARBA" id="ARBA00022692"/>
    </source>
</evidence>
<keyword evidence="4 5" id="KW-0472">Membrane</keyword>
<dbReference type="Pfam" id="PF01061">
    <property type="entry name" value="ABC2_membrane"/>
    <property type="match status" value="1"/>
</dbReference>
<dbReference type="InterPro" id="IPR047817">
    <property type="entry name" value="ABC2_TM_bact-type"/>
</dbReference>
<dbReference type="InterPro" id="IPR000412">
    <property type="entry name" value="ABC_2_transport"/>
</dbReference>
<feature type="transmembrane region" description="Helical" evidence="5">
    <location>
        <begin position="131"/>
        <end position="155"/>
    </location>
</feature>
<proteinExistence type="inferred from homology"/>
<evidence type="ECO:0000256" key="1">
    <source>
        <dbReference type="ARBA" id="ARBA00004141"/>
    </source>
</evidence>